<evidence type="ECO:0000256" key="1">
    <source>
        <dbReference type="ARBA" id="ARBA00004141"/>
    </source>
</evidence>
<feature type="transmembrane region" description="Helical" evidence="6">
    <location>
        <begin position="51"/>
        <end position="73"/>
    </location>
</feature>
<feature type="transmembrane region" description="Helical" evidence="6">
    <location>
        <begin position="20"/>
        <end position="39"/>
    </location>
</feature>
<evidence type="ECO:0000256" key="5">
    <source>
        <dbReference type="ARBA" id="ARBA00023136"/>
    </source>
</evidence>
<evidence type="ECO:0000313" key="7">
    <source>
        <dbReference type="EMBL" id="GGI99511.1"/>
    </source>
</evidence>
<dbReference type="EMBL" id="BMNN01000002">
    <property type="protein sequence ID" value="GGI99511.1"/>
    <property type="molecule type" value="Genomic_DNA"/>
</dbReference>
<dbReference type="InterPro" id="IPR002528">
    <property type="entry name" value="MATE_fam"/>
</dbReference>
<dbReference type="Proteomes" id="UP000633263">
    <property type="component" value="Unassembled WGS sequence"/>
</dbReference>
<feature type="transmembrane region" description="Helical" evidence="6">
    <location>
        <begin position="420"/>
        <end position="441"/>
    </location>
</feature>
<evidence type="ECO:0000313" key="8">
    <source>
        <dbReference type="Proteomes" id="UP000633263"/>
    </source>
</evidence>
<gene>
    <name evidence="7" type="ORF">GCM10009083_15330</name>
</gene>
<dbReference type="PANTHER" id="PTHR42893:SF46">
    <property type="entry name" value="PROTEIN DETOXIFICATION 44, CHLOROPLASTIC"/>
    <property type="match status" value="1"/>
</dbReference>
<dbReference type="CDD" id="cd13136">
    <property type="entry name" value="MATE_DinF_like"/>
    <property type="match status" value="1"/>
</dbReference>
<comment type="caution">
    <text evidence="7">The sequence shown here is derived from an EMBL/GenBank/DDBJ whole genome shotgun (WGS) entry which is preliminary data.</text>
</comment>
<evidence type="ECO:0000256" key="6">
    <source>
        <dbReference type="SAM" id="Phobius"/>
    </source>
</evidence>
<feature type="transmembrane region" description="Helical" evidence="6">
    <location>
        <begin position="394"/>
        <end position="414"/>
    </location>
</feature>
<feature type="transmembrane region" description="Helical" evidence="6">
    <location>
        <begin position="138"/>
        <end position="161"/>
    </location>
</feature>
<protein>
    <submittedName>
        <fullName evidence="7">MATE family efflux transporter</fullName>
    </submittedName>
</protein>
<name>A0ABQ2CRQ8_9GAMM</name>
<evidence type="ECO:0000256" key="3">
    <source>
        <dbReference type="ARBA" id="ARBA00022692"/>
    </source>
</evidence>
<dbReference type="Pfam" id="PF01554">
    <property type="entry name" value="MatE"/>
    <property type="match status" value="2"/>
</dbReference>
<accession>A0ABQ2CRQ8</accession>
<keyword evidence="3 6" id="KW-0812">Transmembrane</keyword>
<feature type="transmembrane region" description="Helical" evidence="6">
    <location>
        <begin position="317"/>
        <end position="341"/>
    </location>
</feature>
<feature type="transmembrane region" description="Helical" evidence="6">
    <location>
        <begin position="361"/>
        <end position="382"/>
    </location>
</feature>
<evidence type="ECO:0000256" key="4">
    <source>
        <dbReference type="ARBA" id="ARBA00022989"/>
    </source>
</evidence>
<comment type="subcellular location">
    <subcellularLocation>
        <location evidence="1">Membrane</location>
        <topology evidence="1">Multi-pass membrane protein</topology>
    </subcellularLocation>
</comment>
<feature type="transmembrane region" description="Helical" evidence="6">
    <location>
        <begin position="93"/>
        <end position="114"/>
    </location>
</feature>
<dbReference type="NCBIfam" id="TIGR00797">
    <property type="entry name" value="matE"/>
    <property type="match status" value="1"/>
</dbReference>
<evidence type="ECO:0000256" key="2">
    <source>
        <dbReference type="ARBA" id="ARBA00010199"/>
    </source>
</evidence>
<organism evidence="7 8">
    <name type="scientific">Halopseudomonas pertucinogena</name>
    <dbReference type="NCBI Taxonomy" id="86175"/>
    <lineage>
        <taxon>Bacteria</taxon>
        <taxon>Pseudomonadati</taxon>
        <taxon>Pseudomonadota</taxon>
        <taxon>Gammaproteobacteria</taxon>
        <taxon>Pseudomonadales</taxon>
        <taxon>Pseudomonadaceae</taxon>
        <taxon>Halopseudomonas</taxon>
    </lineage>
</organism>
<proteinExistence type="inferred from homology"/>
<sequence length="451" mass="49263">MTLSGLFAAARHRPTHRQVWGLATPMILSNISVPLVGLVDTAVVGHLDGAHYLGGVAVGATLITFILWAAGFLRMGTTGFAAQACGARDGNRLRLVLLQALWLAVLLALLVWLVNEPLLRAALHFIDSSEALLEQARIYFNIRLVSLPAALGNFVLIGWFIGAQRGRAPLFMLLTANLTNIALDVLFVVVLGWGVAGAAWATVVGDYAGLLLGLWLLRPVLVRYPGVMAWGDALRLRGAAPLLRVNRDILIRTLALELVFYLLVLQGARMGDSVVAANAVLLNFLMITSHGLDGLAHAVEALGGHALGQRNRQALKRVLVVSTFWSLVVGAGFVLTFNLFGDWIISLLTSVESIRDVASTYLPWMAWMPLVAVWSYLLDGLFIGATRARAMRNAMLLAVLFIYVPAAWLLQGAGNHGVWLGFYLFMLARGVLLGGWFVWLWRRDRWMHPPV</sequence>
<reference evidence="8" key="1">
    <citation type="journal article" date="2019" name="Int. J. Syst. Evol. Microbiol.">
        <title>The Global Catalogue of Microorganisms (GCM) 10K type strain sequencing project: providing services to taxonomists for standard genome sequencing and annotation.</title>
        <authorList>
            <consortium name="The Broad Institute Genomics Platform"/>
            <consortium name="The Broad Institute Genome Sequencing Center for Infectious Disease"/>
            <person name="Wu L."/>
            <person name="Ma J."/>
        </authorList>
    </citation>
    <scope>NUCLEOTIDE SEQUENCE [LARGE SCALE GENOMIC DNA]</scope>
    <source>
        <strain evidence="8">JCM 11590</strain>
    </source>
</reference>
<keyword evidence="5 6" id="KW-0472">Membrane</keyword>
<dbReference type="PANTHER" id="PTHR42893">
    <property type="entry name" value="PROTEIN DETOXIFICATION 44, CHLOROPLASTIC-RELATED"/>
    <property type="match status" value="1"/>
</dbReference>
<dbReference type="InterPro" id="IPR044644">
    <property type="entry name" value="DinF-like"/>
</dbReference>
<keyword evidence="8" id="KW-1185">Reference proteome</keyword>
<keyword evidence="4 6" id="KW-1133">Transmembrane helix</keyword>
<comment type="similarity">
    <text evidence="2">Belongs to the multi antimicrobial extrusion (MATE) (TC 2.A.66.1) family.</text>
</comment>